<evidence type="ECO:0000256" key="3">
    <source>
        <dbReference type="ARBA" id="ARBA00022692"/>
    </source>
</evidence>
<dbReference type="GO" id="GO:0005886">
    <property type="term" value="C:plasma membrane"/>
    <property type="evidence" value="ECO:0007669"/>
    <property type="project" value="UniProtKB-SubCell"/>
</dbReference>
<keyword evidence="5 6" id="KW-0472">Membrane</keyword>
<dbReference type="EC" id="2.7.7.65" evidence="8"/>
<dbReference type="InterPro" id="IPR011620">
    <property type="entry name" value="Sig_transdc_His_kinase_LytS_TM"/>
</dbReference>
<dbReference type="InterPro" id="IPR043128">
    <property type="entry name" value="Rev_trsase/Diguanyl_cyclase"/>
</dbReference>
<dbReference type="Gene3D" id="3.30.70.270">
    <property type="match status" value="1"/>
</dbReference>
<name>A0A840PUD0_URETH</name>
<dbReference type="Pfam" id="PF07694">
    <property type="entry name" value="5TM-5TMR_LYT"/>
    <property type="match status" value="1"/>
</dbReference>
<dbReference type="Proteomes" id="UP000557217">
    <property type="component" value="Unassembled WGS sequence"/>
</dbReference>
<keyword evidence="3 6" id="KW-0812">Transmembrane</keyword>
<evidence type="ECO:0000313" key="9">
    <source>
        <dbReference type="Proteomes" id="UP000557217"/>
    </source>
</evidence>
<dbReference type="EMBL" id="JACHGZ010000005">
    <property type="protein sequence ID" value="MBB5148352.1"/>
    <property type="molecule type" value="Genomic_DNA"/>
</dbReference>
<feature type="transmembrane region" description="Helical" evidence="6">
    <location>
        <begin position="44"/>
        <end position="65"/>
    </location>
</feature>
<dbReference type="AlphaFoldDB" id="A0A840PUD0"/>
<evidence type="ECO:0000256" key="4">
    <source>
        <dbReference type="ARBA" id="ARBA00022989"/>
    </source>
</evidence>
<evidence type="ECO:0000259" key="7">
    <source>
        <dbReference type="PROSITE" id="PS50887"/>
    </source>
</evidence>
<reference evidence="8 9" key="1">
    <citation type="submission" date="2020-08" db="EMBL/GenBank/DDBJ databases">
        <title>Genomic Encyclopedia of Type Strains, Phase IV (KMG-IV): sequencing the most valuable type-strain genomes for metagenomic binning, comparative biology and taxonomic classification.</title>
        <authorList>
            <person name="Goeker M."/>
        </authorList>
    </citation>
    <scope>NUCLEOTIDE SEQUENCE [LARGE SCALE GENOMIC DNA]</scope>
    <source>
        <strain evidence="8 9">DSM 10633</strain>
    </source>
</reference>
<comment type="subcellular location">
    <subcellularLocation>
        <location evidence="1">Cell membrane</location>
        <topology evidence="1">Multi-pass membrane protein</topology>
    </subcellularLocation>
</comment>
<keyword evidence="8" id="KW-0808">Transferase</keyword>
<dbReference type="PANTHER" id="PTHR45138">
    <property type="entry name" value="REGULATORY COMPONENTS OF SENSORY TRANSDUCTION SYSTEM"/>
    <property type="match status" value="1"/>
</dbReference>
<dbReference type="InterPro" id="IPR029787">
    <property type="entry name" value="Nucleotide_cyclase"/>
</dbReference>
<keyword evidence="8" id="KW-0548">Nucleotidyltransferase</keyword>
<dbReference type="Pfam" id="PF00990">
    <property type="entry name" value="GGDEF"/>
    <property type="match status" value="1"/>
</dbReference>
<feature type="transmembrane region" description="Helical" evidence="6">
    <location>
        <begin position="14"/>
        <end position="32"/>
    </location>
</feature>
<evidence type="ECO:0000313" key="8">
    <source>
        <dbReference type="EMBL" id="MBB5148352.1"/>
    </source>
</evidence>
<dbReference type="SUPFAM" id="SSF55073">
    <property type="entry name" value="Nucleotide cyclase"/>
    <property type="match status" value="1"/>
</dbReference>
<feature type="transmembrane region" description="Helical" evidence="6">
    <location>
        <begin position="77"/>
        <end position="97"/>
    </location>
</feature>
<dbReference type="PANTHER" id="PTHR45138:SF9">
    <property type="entry name" value="DIGUANYLATE CYCLASE DGCM-RELATED"/>
    <property type="match status" value="1"/>
</dbReference>
<comment type="caution">
    <text evidence="8">The sequence shown here is derived from an EMBL/GenBank/DDBJ whole genome shotgun (WGS) entry which is preliminary data.</text>
</comment>
<feature type="transmembrane region" description="Helical" evidence="6">
    <location>
        <begin position="109"/>
        <end position="127"/>
    </location>
</feature>
<dbReference type="InterPro" id="IPR000160">
    <property type="entry name" value="GGDEF_dom"/>
</dbReference>
<protein>
    <submittedName>
        <fullName evidence="8">Diguanylate cyclase</fullName>
        <ecNumber evidence="8">2.7.7.65</ecNumber>
    </submittedName>
</protein>
<evidence type="ECO:0000256" key="6">
    <source>
        <dbReference type="SAM" id="Phobius"/>
    </source>
</evidence>
<keyword evidence="4 6" id="KW-1133">Transmembrane helix</keyword>
<dbReference type="CDD" id="cd01949">
    <property type="entry name" value="GGDEF"/>
    <property type="match status" value="1"/>
</dbReference>
<dbReference type="PROSITE" id="PS50887">
    <property type="entry name" value="GGDEF"/>
    <property type="match status" value="1"/>
</dbReference>
<dbReference type="RefSeq" id="WP_168412213.1">
    <property type="nucleotide sequence ID" value="NZ_JAAXPW010000010.1"/>
</dbReference>
<sequence>MGLSKKIPPFYRKVISIFLNSTCVIVLFYLPIHLNENYFVDMRLVPLAFLAYLQGWIAIPALLIASTWRFFMGGDGMVPGILYGMILPTFIALIFHHRSNIKKHYIEKIFIVLLCWFVSDFPIIFIVPNGWEIFKDTAILRVSSIVVTSIILYTFIMQDRQRRFLNSHLEKMADEDPLTKLVNKRKFYELVEEKVNTLKPNHYIAMIDIDHFKKVNDTYGHLFGDKVLVEVAKILRKYECKNLVVGRFGGEEFIVYIGESDLITAKNILEEIRKDIKYTSFPYSTVEKVNITVSIGLSQFKGEMNLIETIYHADQNLYNAKRNGRDRLVYST</sequence>
<dbReference type="GO" id="GO:0071555">
    <property type="term" value="P:cell wall organization"/>
    <property type="evidence" value="ECO:0007669"/>
    <property type="project" value="InterPro"/>
</dbReference>
<keyword evidence="2" id="KW-1003">Cell membrane</keyword>
<proteinExistence type="predicted"/>
<organism evidence="8 9">
    <name type="scientific">Ureibacillus thermosphaericus</name>
    <dbReference type="NCBI Taxonomy" id="51173"/>
    <lineage>
        <taxon>Bacteria</taxon>
        <taxon>Bacillati</taxon>
        <taxon>Bacillota</taxon>
        <taxon>Bacilli</taxon>
        <taxon>Bacillales</taxon>
        <taxon>Caryophanaceae</taxon>
        <taxon>Ureibacillus</taxon>
    </lineage>
</organism>
<evidence type="ECO:0000256" key="1">
    <source>
        <dbReference type="ARBA" id="ARBA00004651"/>
    </source>
</evidence>
<gene>
    <name evidence="8" type="ORF">HNR36_000738</name>
</gene>
<keyword evidence="9" id="KW-1185">Reference proteome</keyword>
<evidence type="ECO:0000256" key="5">
    <source>
        <dbReference type="ARBA" id="ARBA00023136"/>
    </source>
</evidence>
<feature type="transmembrane region" description="Helical" evidence="6">
    <location>
        <begin position="139"/>
        <end position="156"/>
    </location>
</feature>
<dbReference type="GO" id="GO:0052621">
    <property type="term" value="F:diguanylate cyclase activity"/>
    <property type="evidence" value="ECO:0007669"/>
    <property type="project" value="UniProtKB-EC"/>
</dbReference>
<dbReference type="InterPro" id="IPR050469">
    <property type="entry name" value="Diguanylate_Cyclase"/>
</dbReference>
<dbReference type="GO" id="GO:0000155">
    <property type="term" value="F:phosphorelay sensor kinase activity"/>
    <property type="evidence" value="ECO:0007669"/>
    <property type="project" value="InterPro"/>
</dbReference>
<accession>A0A840PUD0</accession>
<feature type="domain" description="GGDEF" evidence="7">
    <location>
        <begin position="200"/>
        <end position="332"/>
    </location>
</feature>
<evidence type="ECO:0000256" key="2">
    <source>
        <dbReference type="ARBA" id="ARBA00022475"/>
    </source>
</evidence>
<dbReference type="GO" id="GO:1902201">
    <property type="term" value="P:negative regulation of bacterial-type flagellum-dependent cell motility"/>
    <property type="evidence" value="ECO:0007669"/>
    <property type="project" value="TreeGrafter"/>
</dbReference>
<dbReference type="SMART" id="SM00267">
    <property type="entry name" value="GGDEF"/>
    <property type="match status" value="1"/>
</dbReference>
<dbReference type="NCBIfam" id="TIGR00254">
    <property type="entry name" value="GGDEF"/>
    <property type="match status" value="1"/>
</dbReference>
<dbReference type="GO" id="GO:0043709">
    <property type="term" value="P:cell adhesion involved in single-species biofilm formation"/>
    <property type="evidence" value="ECO:0007669"/>
    <property type="project" value="TreeGrafter"/>
</dbReference>
<dbReference type="FunFam" id="3.30.70.270:FF:000001">
    <property type="entry name" value="Diguanylate cyclase domain protein"/>
    <property type="match status" value="1"/>
</dbReference>